<reference evidence="1 2" key="1">
    <citation type="submission" date="2021-06" db="EMBL/GenBank/DDBJ databases">
        <title>Caerostris extrusa draft genome.</title>
        <authorList>
            <person name="Kono N."/>
            <person name="Arakawa K."/>
        </authorList>
    </citation>
    <scope>NUCLEOTIDE SEQUENCE [LARGE SCALE GENOMIC DNA]</scope>
</reference>
<proteinExistence type="predicted"/>
<dbReference type="Proteomes" id="UP001054945">
    <property type="component" value="Unassembled WGS sequence"/>
</dbReference>
<evidence type="ECO:0000313" key="1">
    <source>
        <dbReference type="EMBL" id="GIY97311.1"/>
    </source>
</evidence>
<accession>A0AAV4XQ61</accession>
<sequence>MPDPKPTPDQMCLFLYLVGHGTTVKSAPHKDKRTHLSKTMSVTWSKTSLTMTGRSTLSGLRGKTADTCRLDLPVNCERFKTPAPNPVRQQGRV</sequence>
<evidence type="ECO:0000313" key="2">
    <source>
        <dbReference type="Proteomes" id="UP001054945"/>
    </source>
</evidence>
<comment type="caution">
    <text evidence="1">The sequence shown here is derived from an EMBL/GenBank/DDBJ whole genome shotgun (WGS) entry which is preliminary data.</text>
</comment>
<organism evidence="1 2">
    <name type="scientific">Caerostris extrusa</name>
    <name type="common">Bark spider</name>
    <name type="synonym">Caerostris bankana</name>
    <dbReference type="NCBI Taxonomy" id="172846"/>
    <lineage>
        <taxon>Eukaryota</taxon>
        <taxon>Metazoa</taxon>
        <taxon>Ecdysozoa</taxon>
        <taxon>Arthropoda</taxon>
        <taxon>Chelicerata</taxon>
        <taxon>Arachnida</taxon>
        <taxon>Araneae</taxon>
        <taxon>Araneomorphae</taxon>
        <taxon>Entelegynae</taxon>
        <taxon>Araneoidea</taxon>
        <taxon>Araneidae</taxon>
        <taxon>Caerostris</taxon>
    </lineage>
</organism>
<dbReference type="AlphaFoldDB" id="A0AAV4XQ61"/>
<gene>
    <name evidence="1" type="ORF">CEXT_403361</name>
</gene>
<dbReference type="EMBL" id="BPLR01000767">
    <property type="protein sequence ID" value="GIY97311.1"/>
    <property type="molecule type" value="Genomic_DNA"/>
</dbReference>
<keyword evidence="2" id="KW-1185">Reference proteome</keyword>
<name>A0AAV4XQ61_CAEEX</name>
<protein>
    <submittedName>
        <fullName evidence="1">Uncharacterized protein</fullName>
    </submittedName>
</protein>